<reference evidence="2 3" key="1">
    <citation type="journal article" date="2018" name="Sci. Rep.">
        <title>Genomic signatures of local adaptation to the degree of environmental predictability in rotifers.</title>
        <authorList>
            <person name="Franch-Gras L."/>
            <person name="Hahn C."/>
            <person name="Garcia-Roger E.M."/>
            <person name="Carmona M.J."/>
            <person name="Serra M."/>
            <person name="Gomez A."/>
        </authorList>
    </citation>
    <scope>NUCLEOTIDE SEQUENCE [LARGE SCALE GENOMIC DNA]</scope>
    <source>
        <strain evidence="2">HYR1</strain>
    </source>
</reference>
<evidence type="ECO:0000313" key="2">
    <source>
        <dbReference type="EMBL" id="RNA22626.1"/>
    </source>
</evidence>
<dbReference type="EMBL" id="REGN01003423">
    <property type="protein sequence ID" value="RNA22626.1"/>
    <property type="molecule type" value="Genomic_DNA"/>
</dbReference>
<dbReference type="AlphaFoldDB" id="A0A3M7RGC8"/>
<evidence type="ECO:0000313" key="3">
    <source>
        <dbReference type="Proteomes" id="UP000276133"/>
    </source>
</evidence>
<protein>
    <recommendedName>
        <fullName evidence="4">RNA-directed DNA polymerase from mobile element jockey-like</fullName>
    </recommendedName>
</protein>
<proteinExistence type="predicted"/>
<keyword evidence="3" id="KW-1185">Reference proteome</keyword>
<organism evidence="2 3">
    <name type="scientific">Brachionus plicatilis</name>
    <name type="common">Marine rotifer</name>
    <name type="synonym">Brachionus muelleri</name>
    <dbReference type="NCBI Taxonomy" id="10195"/>
    <lineage>
        <taxon>Eukaryota</taxon>
        <taxon>Metazoa</taxon>
        <taxon>Spiralia</taxon>
        <taxon>Gnathifera</taxon>
        <taxon>Rotifera</taxon>
        <taxon>Eurotatoria</taxon>
        <taxon>Monogononta</taxon>
        <taxon>Pseudotrocha</taxon>
        <taxon>Ploima</taxon>
        <taxon>Brachionidae</taxon>
        <taxon>Brachionus</taxon>
    </lineage>
</organism>
<evidence type="ECO:0000256" key="1">
    <source>
        <dbReference type="SAM" id="SignalP"/>
    </source>
</evidence>
<accession>A0A3M7RGC8</accession>
<feature type="chain" id="PRO_5018213478" description="RNA-directed DNA polymerase from mobile element jockey-like" evidence="1">
    <location>
        <begin position="30"/>
        <end position="90"/>
    </location>
</feature>
<gene>
    <name evidence="2" type="ORF">BpHYR1_002568</name>
</gene>
<evidence type="ECO:0008006" key="4">
    <source>
        <dbReference type="Google" id="ProtNLM"/>
    </source>
</evidence>
<dbReference type="Proteomes" id="UP000276133">
    <property type="component" value="Unassembled WGS sequence"/>
</dbReference>
<feature type="signal peptide" evidence="1">
    <location>
        <begin position="1"/>
        <end position="29"/>
    </location>
</feature>
<keyword evidence="1" id="KW-0732">Signal</keyword>
<sequence>MPINRRLMANLSSSIWMLLLELKLTTSLSSPIFRLGMPKSRDIKIINRVQIYFKSGLLVNTGDVSKAFSCISIKFTKLFKSTQLGFSKLE</sequence>
<comment type="caution">
    <text evidence="2">The sequence shown here is derived from an EMBL/GenBank/DDBJ whole genome shotgun (WGS) entry which is preliminary data.</text>
</comment>
<name>A0A3M7RGC8_BRAPC</name>